<evidence type="ECO:0000313" key="3">
    <source>
        <dbReference type="EMBL" id="KAF7250170.1"/>
    </source>
</evidence>
<sequence length="653" mass="73403">MHIPFRRRMLCVLLLCSGFLILQSFHHLKMSASEHGDSYISSLSSAISLNCSFNQKTVSGCFLVETFGPVIPFEDIKTPLELFGSVDLKAKSLHIHQADFNIPPAFPPEHDPIGQFMLFHRSDVEKRQHVKYISADIGVPISDQWDPNGHLYPIQIAQFGLSHFSKWIRLKRLLSNRSLSSRFSLDADLDLTVSTDKVLHSISSESWVPLKSSVGTMFGFVFTASNHSSSLPERLALHIRLHQENSLWRYFLLIGQQWHEGSFVQLLVSIPRMFISTGKLEQKQLVYICSPAPTGGVAHHSDLTLSKDRSTVTFWMPGCAERARNNQSFNRIELARDLLHDLLKGFRFQEGILNDADGLPHIQNLSTALVVVHSVEVYAGVYGPDGGGIVNKLLLGKQPSPSMLIDEASPTLAELLFHECRFMAATRWLLRNQHADGSWRTTVARHLHGRPTVKPGWASAMAQGHGISLMVRVHNCTGNPDYLASAELALHPYTKLVSNGGVLSHVFGQPAFPWYEEYPTEPGNHVLNGFIYSLIGLYDFSQVSLFRNLTLKTEKLWRAGLKTLSVVLPLFDSGSGSFYDLRHVLPPLDRPVLASQDWISTHDGPNRARWSYHALHIQQLRLLAKLDPFYASEWVNTATRWSGYMKGLRSPHN</sequence>
<dbReference type="InterPro" id="IPR039721">
    <property type="entry name" value="C5-epimerase"/>
</dbReference>
<dbReference type="AlphaFoldDB" id="A0A8S9YHT1"/>
<dbReference type="PANTHER" id="PTHR13174:SF3">
    <property type="entry name" value="D-GLUCURONYL C5-EPIMERASE"/>
    <property type="match status" value="1"/>
</dbReference>
<dbReference type="EMBL" id="JTDE01005280">
    <property type="protein sequence ID" value="KAF7250170.1"/>
    <property type="molecule type" value="Genomic_DNA"/>
</dbReference>
<dbReference type="Proteomes" id="UP000822476">
    <property type="component" value="Unassembled WGS sequence"/>
</dbReference>
<evidence type="ECO:0000259" key="2">
    <source>
        <dbReference type="Pfam" id="PF06662"/>
    </source>
</evidence>
<dbReference type="SUPFAM" id="SSF81853">
    <property type="entry name" value="Family 10 polysaccharide lyase"/>
    <property type="match status" value="1"/>
</dbReference>
<dbReference type="GO" id="GO:0015012">
    <property type="term" value="P:heparan sulfate proteoglycan biosynthetic process"/>
    <property type="evidence" value="ECO:0007669"/>
    <property type="project" value="InterPro"/>
</dbReference>
<dbReference type="InterPro" id="IPR010598">
    <property type="entry name" value="C5-epim_C"/>
</dbReference>
<dbReference type="GO" id="GO:0047464">
    <property type="term" value="F:heparosan-N-sulfate-glucuronate 5-epimerase activity"/>
    <property type="evidence" value="ECO:0007669"/>
    <property type="project" value="UniProtKB-EC"/>
</dbReference>
<feature type="chain" id="PRO_5035762451" description="D-glucuronyl C5-epimerase C-terminal domain-containing protein" evidence="1">
    <location>
        <begin position="25"/>
        <end position="653"/>
    </location>
</feature>
<accession>A0A8S9YHT1</accession>
<reference evidence="3" key="1">
    <citation type="submission" date="2019-07" db="EMBL/GenBank/DDBJ databases">
        <title>Annotation for the trematode Paragonimus miyazaki's.</title>
        <authorList>
            <person name="Choi Y.-J."/>
        </authorList>
    </citation>
    <scope>NUCLEOTIDE SEQUENCE</scope>
    <source>
        <strain evidence="3">Japan</strain>
    </source>
</reference>
<feature type="signal peptide" evidence="1">
    <location>
        <begin position="1"/>
        <end position="24"/>
    </location>
</feature>
<dbReference type="OrthoDB" id="5914444at2759"/>
<gene>
    <name evidence="3" type="ORF">EG68_09401</name>
</gene>
<keyword evidence="4" id="KW-1185">Reference proteome</keyword>
<comment type="caution">
    <text evidence="3">The sequence shown here is derived from an EMBL/GenBank/DDBJ whole genome shotgun (WGS) entry which is preliminary data.</text>
</comment>
<evidence type="ECO:0000313" key="4">
    <source>
        <dbReference type="Proteomes" id="UP000822476"/>
    </source>
</evidence>
<dbReference type="Pfam" id="PF06662">
    <property type="entry name" value="C5-epim_C"/>
    <property type="match status" value="1"/>
</dbReference>
<name>A0A8S9YHT1_9TREM</name>
<evidence type="ECO:0000256" key="1">
    <source>
        <dbReference type="SAM" id="SignalP"/>
    </source>
</evidence>
<dbReference type="PANTHER" id="PTHR13174">
    <property type="entry name" value="D-GLUCURONYL C5-EPIMERASE"/>
    <property type="match status" value="1"/>
</dbReference>
<organism evidence="3 4">
    <name type="scientific">Paragonimus skrjabini miyazakii</name>
    <dbReference type="NCBI Taxonomy" id="59628"/>
    <lineage>
        <taxon>Eukaryota</taxon>
        <taxon>Metazoa</taxon>
        <taxon>Spiralia</taxon>
        <taxon>Lophotrochozoa</taxon>
        <taxon>Platyhelminthes</taxon>
        <taxon>Trematoda</taxon>
        <taxon>Digenea</taxon>
        <taxon>Plagiorchiida</taxon>
        <taxon>Troglotremata</taxon>
        <taxon>Troglotrematidae</taxon>
        <taxon>Paragonimus</taxon>
    </lineage>
</organism>
<feature type="domain" description="D-glucuronyl C5-epimerase C-terminal" evidence="2">
    <location>
        <begin position="436"/>
        <end position="642"/>
    </location>
</feature>
<protein>
    <recommendedName>
        <fullName evidence="2">D-glucuronyl C5-epimerase C-terminal domain-containing protein</fullName>
    </recommendedName>
</protein>
<keyword evidence="1" id="KW-0732">Signal</keyword>
<proteinExistence type="predicted"/>